<proteinExistence type="predicted"/>
<evidence type="ECO:0000313" key="1">
    <source>
        <dbReference type="EMBL" id="GMS85766.1"/>
    </source>
</evidence>
<comment type="caution">
    <text evidence="1">The sequence shown here is derived from an EMBL/GenBank/DDBJ whole genome shotgun (WGS) entry which is preliminary data.</text>
</comment>
<feature type="non-terminal residue" evidence="1">
    <location>
        <position position="1"/>
    </location>
</feature>
<accession>A0AAV5SQW1</accession>
<protein>
    <submittedName>
        <fullName evidence="1">Uncharacterized protein</fullName>
    </submittedName>
</protein>
<name>A0AAV5SQW1_9BILA</name>
<reference evidence="1" key="1">
    <citation type="submission" date="2023-10" db="EMBL/GenBank/DDBJ databases">
        <title>Genome assembly of Pristionchus species.</title>
        <authorList>
            <person name="Yoshida K."/>
            <person name="Sommer R.J."/>
        </authorList>
    </citation>
    <scope>NUCLEOTIDE SEQUENCE</scope>
    <source>
        <strain evidence="1">RS0144</strain>
    </source>
</reference>
<evidence type="ECO:0000313" key="2">
    <source>
        <dbReference type="Proteomes" id="UP001432027"/>
    </source>
</evidence>
<organism evidence="1 2">
    <name type="scientific">Pristionchus entomophagus</name>
    <dbReference type="NCBI Taxonomy" id="358040"/>
    <lineage>
        <taxon>Eukaryota</taxon>
        <taxon>Metazoa</taxon>
        <taxon>Ecdysozoa</taxon>
        <taxon>Nematoda</taxon>
        <taxon>Chromadorea</taxon>
        <taxon>Rhabditida</taxon>
        <taxon>Rhabditina</taxon>
        <taxon>Diplogasteromorpha</taxon>
        <taxon>Diplogasteroidea</taxon>
        <taxon>Neodiplogasteridae</taxon>
        <taxon>Pristionchus</taxon>
    </lineage>
</organism>
<dbReference type="Proteomes" id="UP001432027">
    <property type="component" value="Unassembled WGS sequence"/>
</dbReference>
<dbReference type="AlphaFoldDB" id="A0AAV5SQW1"/>
<keyword evidence="2" id="KW-1185">Reference proteome</keyword>
<sequence length="74" mass="8594">SAFGNRDSFILAIRLRVRECGLRCKTDRRLSHFLRANTHFFKELGNLENISRGKHSLAVIIEEMLHGVKLQLEM</sequence>
<gene>
    <name evidence="1" type="ORF">PENTCL1PPCAC_7941</name>
</gene>
<feature type="non-terminal residue" evidence="1">
    <location>
        <position position="74"/>
    </location>
</feature>
<dbReference type="EMBL" id="BTSX01000002">
    <property type="protein sequence ID" value="GMS85766.1"/>
    <property type="molecule type" value="Genomic_DNA"/>
</dbReference>